<evidence type="ECO:0000313" key="2">
    <source>
        <dbReference type="Proteomes" id="UP001153331"/>
    </source>
</evidence>
<dbReference type="Proteomes" id="UP001153331">
    <property type="component" value="Unassembled WGS sequence"/>
</dbReference>
<protein>
    <submittedName>
        <fullName evidence="1">Uncharacterized protein</fullName>
    </submittedName>
</protein>
<organism evidence="1 2">
    <name type="scientific">Boeremia exigua</name>
    <dbReference type="NCBI Taxonomy" id="749465"/>
    <lineage>
        <taxon>Eukaryota</taxon>
        <taxon>Fungi</taxon>
        <taxon>Dikarya</taxon>
        <taxon>Ascomycota</taxon>
        <taxon>Pezizomycotina</taxon>
        <taxon>Dothideomycetes</taxon>
        <taxon>Pleosporomycetidae</taxon>
        <taxon>Pleosporales</taxon>
        <taxon>Pleosporineae</taxon>
        <taxon>Didymellaceae</taxon>
        <taxon>Boeremia</taxon>
    </lineage>
</organism>
<evidence type="ECO:0000313" key="1">
    <source>
        <dbReference type="EMBL" id="KAJ8110092.1"/>
    </source>
</evidence>
<dbReference type="EMBL" id="JAPHNI010000537">
    <property type="protein sequence ID" value="KAJ8110092.1"/>
    <property type="molecule type" value="Genomic_DNA"/>
</dbReference>
<keyword evidence="2" id="KW-1185">Reference proteome</keyword>
<accession>A0ACC2I437</accession>
<gene>
    <name evidence="1" type="ORF">OPT61_g6976</name>
</gene>
<sequence length="371" mass="38823">MTDSATNLAWTIPSTASSVTHLLQRSLTIPTAGPHQVLIRLTAVSLNYRDLLVATRSSEYPGIDGKPGNHKPDLVPCSDGAGVIHAAGPESKWAGSVGTKVLLHPNEWLAGDVRNLDLGTTYGGSGSDGPLQQWTVVSDERVVVAPKHLSGVESASLQTAGVTAWSAIRESLDADLGGQLRGWEDGRRLQGRTVLTQGTGGVSCFAIQIAAALGATVIVTSSSDAKLAFAKELGATHGINYTTNPDWDQEVLRLTEGKGVDHVIELGGAQTLLKSVKSVRAGGLVSLIGILSAPQDVPAEIVPALLFGGKIVKGCVAFSRDATAEFASFAEKHSIKPVIAKEFEFDDAIAAFEALQHQSAVGKIVIKISNE</sequence>
<proteinExistence type="predicted"/>
<reference evidence="1" key="1">
    <citation type="submission" date="2022-11" db="EMBL/GenBank/DDBJ databases">
        <title>Genome Sequence of Boeremia exigua.</title>
        <authorList>
            <person name="Buettner E."/>
        </authorList>
    </citation>
    <scope>NUCLEOTIDE SEQUENCE</scope>
    <source>
        <strain evidence="1">CU02</strain>
    </source>
</reference>
<name>A0ACC2I437_9PLEO</name>
<comment type="caution">
    <text evidence="1">The sequence shown here is derived from an EMBL/GenBank/DDBJ whole genome shotgun (WGS) entry which is preliminary data.</text>
</comment>